<comment type="caution">
    <text evidence="1">The sequence shown here is derived from an EMBL/GenBank/DDBJ whole genome shotgun (WGS) entry which is preliminary data.</text>
</comment>
<proteinExistence type="predicted"/>
<sequence length="667" mass="77238">MEAHFSSDLEGSFKSYEHVEFATTKAAYKTLELNGDSFQNVETMNTSSNTIGATEKHDEGEAIEPQEHLPNEIQNTNLMNTTNFFTYRNELQVKFDFNRELEDDGIQEEQVDQDTRVHQLWLTILEMLTSKVDNFFGSYKSECSQVFEDNMNRQLAKLKWCLKEKEVPTFDKLSWVKYLTMMRNQVAPEDDVDPTIDSAALRQPNGDESQQLLPFSVVAELGPQLCISLGILELIPIQEISETKQKAAMPVASSLQSGESVTMRKDGPSPIKICLRKVKIFTEYVPIQRENKTNREDDGNEGRCYVRSDGEYPLDMDSFVDFKEEKSGEVKIDTKINKSFSYGTWAHVNHVEGSFYFRMEISKDWVWYIHQKPNVSRSNFEDFVAMESELSLLQTSKCNILPLRKKTPNFRSYEVKKEQLLMKAYVEEGEDDIDFACHQLGSDESSGLIEEGSLEWRNSCENEIYREWFPDKHFHLETVHQDDIRPLSIVLRKCIFESIHLEVMNQGRYDFLHGAMSVDNIWDEISRAKCSNKTEHQVYLVSWNDHFFILKVELEAYYIDDKLGDMLHEGCHQVYILKFDHNTVQPVYSKKGSIAEVVVSKPDELIKSEGKDEVKVVCRGPRDVYYFDPVRLEHGWREAPPLSASWFFSIVCSFSGKVYNFDATPFI</sequence>
<dbReference type="Proteomes" id="UP001396334">
    <property type="component" value="Unassembled WGS sequence"/>
</dbReference>
<dbReference type="PANTHER" id="PTHR31182">
    <property type="entry name" value="C2 NT-TYPE DOMAIN-CONTAINING PROTEIN"/>
    <property type="match status" value="1"/>
</dbReference>
<dbReference type="EMBL" id="JBBPBN010000045">
    <property type="protein sequence ID" value="KAK8996283.1"/>
    <property type="molecule type" value="Genomic_DNA"/>
</dbReference>
<evidence type="ECO:0000313" key="1">
    <source>
        <dbReference type="EMBL" id="KAK8996283.1"/>
    </source>
</evidence>
<keyword evidence="2" id="KW-1185">Reference proteome</keyword>
<name>A0ABR2Q6J4_9ROSI</name>
<protein>
    <submittedName>
        <fullName evidence="1">Uncharacterized protein</fullName>
    </submittedName>
</protein>
<evidence type="ECO:0000313" key="2">
    <source>
        <dbReference type="Proteomes" id="UP001396334"/>
    </source>
</evidence>
<gene>
    <name evidence="1" type="ORF">V6N11_076523</name>
</gene>
<reference evidence="1 2" key="1">
    <citation type="journal article" date="2024" name="G3 (Bethesda)">
        <title>Genome assembly of Hibiscus sabdariffa L. provides insights into metabolisms of medicinal natural products.</title>
        <authorList>
            <person name="Kim T."/>
        </authorList>
    </citation>
    <scope>NUCLEOTIDE SEQUENCE [LARGE SCALE GENOMIC DNA]</scope>
    <source>
        <strain evidence="1">TK-2024</strain>
        <tissue evidence="1">Old leaves</tissue>
    </source>
</reference>
<organism evidence="1 2">
    <name type="scientific">Hibiscus sabdariffa</name>
    <name type="common">roselle</name>
    <dbReference type="NCBI Taxonomy" id="183260"/>
    <lineage>
        <taxon>Eukaryota</taxon>
        <taxon>Viridiplantae</taxon>
        <taxon>Streptophyta</taxon>
        <taxon>Embryophyta</taxon>
        <taxon>Tracheophyta</taxon>
        <taxon>Spermatophyta</taxon>
        <taxon>Magnoliopsida</taxon>
        <taxon>eudicotyledons</taxon>
        <taxon>Gunneridae</taxon>
        <taxon>Pentapetalae</taxon>
        <taxon>rosids</taxon>
        <taxon>malvids</taxon>
        <taxon>Malvales</taxon>
        <taxon>Malvaceae</taxon>
        <taxon>Malvoideae</taxon>
        <taxon>Hibiscus</taxon>
    </lineage>
</organism>
<accession>A0ABR2Q6J4</accession>
<dbReference type="PANTHER" id="PTHR31182:SF15">
    <property type="entry name" value="F26K24.5 PROTEIN"/>
    <property type="match status" value="1"/>
</dbReference>